<dbReference type="InterPro" id="IPR051600">
    <property type="entry name" value="Beta-PGM-like"/>
</dbReference>
<evidence type="ECO:0000256" key="4">
    <source>
        <dbReference type="ARBA" id="ARBA00022842"/>
    </source>
</evidence>
<dbReference type="RefSeq" id="WP_088605768.1">
    <property type="nucleotide sequence ID" value="NZ_NJIH01000016.1"/>
</dbReference>
<dbReference type="InterPro" id="IPR006439">
    <property type="entry name" value="HAD-SF_hydro_IA"/>
</dbReference>
<dbReference type="InterPro" id="IPR023214">
    <property type="entry name" value="HAD_sf"/>
</dbReference>
<dbReference type="OrthoDB" id="9800058at2"/>
<proteinExistence type="inferred from homology"/>
<gene>
    <name evidence="5" type="ORF">CEY11_22985</name>
</gene>
<dbReference type="GO" id="GO:0046872">
    <property type="term" value="F:metal ion binding"/>
    <property type="evidence" value="ECO:0007669"/>
    <property type="project" value="UniProtKB-KW"/>
</dbReference>
<dbReference type="SUPFAM" id="SSF56784">
    <property type="entry name" value="HAD-like"/>
    <property type="match status" value="1"/>
</dbReference>
<dbReference type="SFLD" id="SFLDS00003">
    <property type="entry name" value="Haloacid_Dehalogenase"/>
    <property type="match status" value="1"/>
</dbReference>
<dbReference type="PANTHER" id="PTHR46193:SF10">
    <property type="entry name" value="6-PHOSPHOGLUCONATE PHOSPHATASE"/>
    <property type="match status" value="1"/>
</dbReference>
<comment type="caution">
    <text evidence="5">The sequence shown here is derived from an EMBL/GenBank/DDBJ whole genome shotgun (WGS) entry which is preliminary data.</text>
</comment>
<dbReference type="GO" id="GO:0016787">
    <property type="term" value="F:hydrolase activity"/>
    <property type="evidence" value="ECO:0007669"/>
    <property type="project" value="UniProtKB-KW"/>
</dbReference>
<organism evidence="5 6">
    <name type="scientific">Candidimonas nitroreducens</name>
    <dbReference type="NCBI Taxonomy" id="683354"/>
    <lineage>
        <taxon>Bacteria</taxon>
        <taxon>Pseudomonadati</taxon>
        <taxon>Pseudomonadota</taxon>
        <taxon>Betaproteobacteria</taxon>
        <taxon>Burkholderiales</taxon>
        <taxon>Alcaligenaceae</taxon>
        <taxon>Candidimonas</taxon>
    </lineage>
</organism>
<protein>
    <submittedName>
        <fullName evidence="5">HAD family hydrolase</fullName>
    </submittedName>
</protein>
<dbReference type="Gene3D" id="1.10.150.240">
    <property type="entry name" value="Putative phosphatase, domain 2"/>
    <property type="match status" value="1"/>
</dbReference>
<evidence type="ECO:0000313" key="5">
    <source>
        <dbReference type="EMBL" id="OWT54230.1"/>
    </source>
</evidence>
<dbReference type="InterPro" id="IPR036412">
    <property type="entry name" value="HAD-like_sf"/>
</dbReference>
<name>A0A225M271_9BURK</name>
<evidence type="ECO:0000256" key="2">
    <source>
        <dbReference type="ARBA" id="ARBA00006171"/>
    </source>
</evidence>
<dbReference type="Proteomes" id="UP000214603">
    <property type="component" value="Unassembled WGS sequence"/>
</dbReference>
<dbReference type="AlphaFoldDB" id="A0A225M271"/>
<evidence type="ECO:0000313" key="6">
    <source>
        <dbReference type="Proteomes" id="UP000214603"/>
    </source>
</evidence>
<reference evidence="6" key="1">
    <citation type="submission" date="2017-06" db="EMBL/GenBank/DDBJ databases">
        <title>Herbaspirillum phytohormonus sp. nov., isolated from the root nodule of Robinia pseudoacacia in lead-zinc mine.</title>
        <authorList>
            <person name="Fan M."/>
            <person name="Lin Y."/>
        </authorList>
    </citation>
    <scope>NUCLEOTIDE SEQUENCE [LARGE SCALE GENOMIC DNA]</scope>
    <source>
        <strain evidence="6">SC-089</strain>
    </source>
</reference>
<dbReference type="PANTHER" id="PTHR46193">
    <property type="entry name" value="6-PHOSPHOGLUCONATE PHOSPHATASE"/>
    <property type="match status" value="1"/>
</dbReference>
<keyword evidence="4" id="KW-0460">Magnesium</keyword>
<keyword evidence="6" id="KW-1185">Reference proteome</keyword>
<comment type="cofactor">
    <cofactor evidence="1">
        <name>Mg(2+)</name>
        <dbReference type="ChEBI" id="CHEBI:18420"/>
    </cofactor>
</comment>
<dbReference type="EMBL" id="NJIH01000016">
    <property type="protein sequence ID" value="OWT54230.1"/>
    <property type="molecule type" value="Genomic_DNA"/>
</dbReference>
<dbReference type="Gene3D" id="3.40.50.1000">
    <property type="entry name" value="HAD superfamily/HAD-like"/>
    <property type="match status" value="1"/>
</dbReference>
<evidence type="ECO:0000256" key="3">
    <source>
        <dbReference type="ARBA" id="ARBA00022723"/>
    </source>
</evidence>
<accession>A0A225M271</accession>
<dbReference type="InterPro" id="IPR023198">
    <property type="entry name" value="PGP-like_dom2"/>
</dbReference>
<dbReference type="Pfam" id="PF00702">
    <property type="entry name" value="Hydrolase"/>
    <property type="match status" value="1"/>
</dbReference>
<keyword evidence="5" id="KW-0378">Hydrolase</keyword>
<sequence length="216" mass="23413">MKFEAVIFDCDGVLVDSEATTSGVLRDMLEELGWRMSHEECHEAFLGKALQDELALIHSRTGVLPGEEWIEQFRLRRNAALAVGLQPIPGVHDALAQISARWRSNIACASGADRGKILMQLKKVRLIDYFADRTFSGQEMARNKPYPDVYQAAMAALGVEARRCAVVEDSVPGVTAGVAAGATVYAYAPQGNADALHRAGASHIFTDMAELPALLS</sequence>
<keyword evidence="3" id="KW-0479">Metal-binding</keyword>
<dbReference type="NCBIfam" id="TIGR01509">
    <property type="entry name" value="HAD-SF-IA-v3"/>
    <property type="match status" value="1"/>
</dbReference>
<dbReference type="SFLD" id="SFLDG01129">
    <property type="entry name" value="C1.5:_HAD__Beta-PGM__Phosphata"/>
    <property type="match status" value="1"/>
</dbReference>
<dbReference type="SFLD" id="SFLDG01135">
    <property type="entry name" value="C1.5.6:_HAD__Beta-PGM__Phospha"/>
    <property type="match status" value="1"/>
</dbReference>
<comment type="similarity">
    <text evidence="2">Belongs to the HAD-like hydrolase superfamily. CbbY/CbbZ/Gph/YieH family.</text>
</comment>
<evidence type="ECO:0000256" key="1">
    <source>
        <dbReference type="ARBA" id="ARBA00001946"/>
    </source>
</evidence>